<dbReference type="Proteomes" id="UP000182841">
    <property type="component" value="Unassembled WGS sequence"/>
</dbReference>
<keyword evidence="2" id="KW-1185">Reference proteome</keyword>
<dbReference type="AlphaFoldDB" id="A0A1H9U369"/>
<dbReference type="EMBL" id="FOGO01000007">
    <property type="protein sequence ID" value="SES03691.1"/>
    <property type="molecule type" value="Genomic_DNA"/>
</dbReference>
<evidence type="ECO:0000313" key="2">
    <source>
        <dbReference type="Proteomes" id="UP000182841"/>
    </source>
</evidence>
<accession>A0A1H9U369</accession>
<sequence>MPAKRDPRFRKWQIVTHGSQPRMQVLKVSWDEQGNPIYKIRHYNSLAFFTGEWVTEEALHPVSA</sequence>
<organism evidence="1 2">
    <name type="scientific">Streptomyces qinglanensis</name>
    <dbReference type="NCBI Taxonomy" id="943816"/>
    <lineage>
        <taxon>Bacteria</taxon>
        <taxon>Bacillati</taxon>
        <taxon>Actinomycetota</taxon>
        <taxon>Actinomycetes</taxon>
        <taxon>Kitasatosporales</taxon>
        <taxon>Streptomycetaceae</taxon>
        <taxon>Streptomyces</taxon>
    </lineage>
</organism>
<dbReference type="RefSeq" id="WP_075001180.1">
    <property type="nucleotide sequence ID" value="NZ_FOGO01000007.1"/>
</dbReference>
<protein>
    <submittedName>
        <fullName evidence="1">Uncharacterized protein</fullName>
    </submittedName>
</protein>
<evidence type="ECO:0000313" key="1">
    <source>
        <dbReference type="EMBL" id="SES03691.1"/>
    </source>
</evidence>
<name>A0A1H9U369_9ACTN</name>
<proteinExistence type="predicted"/>
<reference evidence="2" key="1">
    <citation type="submission" date="2016-10" db="EMBL/GenBank/DDBJ databases">
        <authorList>
            <person name="Varghese N."/>
            <person name="Submissions S."/>
        </authorList>
    </citation>
    <scope>NUCLEOTIDE SEQUENCE [LARGE SCALE GENOMIC DNA]</scope>
    <source>
        <strain evidence="2">CGMCC 4.6825</strain>
    </source>
</reference>
<gene>
    <name evidence="1" type="ORF">SAMN05421870_107261</name>
</gene>